<proteinExistence type="predicted"/>
<protein>
    <recommendedName>
        <fullName evidence="3">Nuclease HARBI1</fullName>
    </recommendedName>
</protein>
<dbReference type="PANTHER" id="PTHR22930:SF289">
    <property type="entry name" value="DDE TNP4 DOMAIN-CONTAINING PROTEIN-RELATED"/>
    <property type="match status" value="1"/>
</dbReference>
<sequence>MAAGSLAEFAEHVLRVDELFHDGADDSEAAVVPRRALRDRINPLEHFSDGEFLSRYRFTKDTVRELLKCLPMEESVSNRGHPLPPMLQLAVALRFYGSGTFQVVTGDLINVSQPTVCRAVERISTLIAAHLFPRTVKFPATAAEFQADTTAFYRLGRFPGVTGCIDCTHIRIKSPGGQLGEVFRNRKGYFSINVQMPTHQIPQRAGIRRPTSKPETVWRGLLEFGSAAFHA</sequence>
<reference evidence="1 2" key="1">
    <citation type="journal article" date="2023" name="Arcadia Sci">
        <title>De novo assembly of a long-read Amblyomma americanum tick genome.</title>
        <authorList>
            <person name="Chou S."/>
            <person name="Poskanzer K.E."/>
            <person name="Rollins M."/>
            <person name="Thuy-Boun P.S."/>
        </authorList>
    </citation>
    <scope>NUCLEOTIDE SEQUENCE [LARGE SCALE GENOMIC DNA]</scope>
    <source>
        <strain evidence="1">F_SG_1</strain>
        <tissue evidence="1">Salivary glands</tissue>
    </source>
</reference>
<dbReference type="AlphaFoldDB" id="A0AAQ4EF89"/>
<evidence type="ECO:0000313" key="1">
    <source>
        <dbReference type="EMBL" id="KAK8773203.1"/>
    </source>
</evidence>
<dbReference type="EMBL" id="JARKHS020017213">
    <property type="protein sequence ID" value="KAK8773203.1"/>
    <property type="molecule type" value="Genomic_DNA"/>
</dbReference>
<gene>
    <name evidence="1" type="ORF">V5799_012264</name>
</gene>
<comment type="caution">
    <text evidence="1">The sequence shown here is derived from an EMBL/GenBank/DDBJ whole genome shotgun (WGS) entry which is preliminary data.</text>
</comment>
<evidence type="ECO:0008006" key="3">
    <source>
        <dbReference type="Google" id="ProtNLM"/>
    </source>
</evidence>
<keyword evidence="2" id="KW-1185">Reference proteome</keyword>
<dbReference type="Proteomes" id="UP001321473">
    <property type="component" value="Unassembled WGS sequence"/>
</dbReference>
<name>A0AAQ4EF89_AMBAM</name>
<organism evidence="1 2">
    <name type="scientific">Amblyomma americanum</name>
    <name type="common">Lone star tick</name>
    <dbReference type="NCBI Taxonomy" id="6943"/>
    <lineage>
        <taxon>Eukaryota</taxon>
        <taxon>Metazoa</taxon>
        <taxon>Ecdysozoa</taxon>
        <taxon>Arthropoda</taxon>
        <taxon>Chelicerata</taxon>
        <taxon>Arachnida</taxon>
        <taxon>Acari</taxon>
        <taxon>Parasitiformes</taxon>
        <taxon>Ixodida</taxon>
        <taxon>Ixodoidea</taxon>
        <taxon>Ixodidae</taxon>
        <taxon>Amblyomminae</taxon>
        <taxon>Amblyomma</taxon>
    </lineage>
</organism>
<accession>A0AAQ4EF89</accession>
<dbReference type="InterPro" id="IPR045249">
    <property type="entry name" value="HARBI1-like"/>
</dbReference>
<evidence type="ECO:0000313" key="2">
    <source>
        <dbReference type="Proteomes" id="UP001321473"/>
    </source>
</evidence>
<dbReference type="PANTHER" id="PTHR22930">
    <property type="match status" value="1"/>
</dbReference>